<evidence type="ECO:0000256" key="1">
    <source>
        <dbReference type="SAM" id="MobiDB-lite"/>
    </source>
</evidence>
<dbReference type="Pfam" id="PF03732">
    <property type="entry name" value="Retrotrans_gag"/>
    <property type="match status" value="1"/>
</dbReference>
<dbReference type="PANTHER" id="PTHR33223">
    <property type="entry name" value="CCHC-TYPE DOMAIN-CONTAINING PROTEIN"/>
    <property type="match status" value="1"/>
</dbReference>
<dbReference type="AlphaFoldDB" id="A0AAW2X2P0"/>
<accession>A0AAW2X2P0</accession>
<reference evidence="3" key="1">
    <citation type="submission" date="2020-06" db="EMBL/GenBank/DDBJ databases">
        <authorList>
            <person name="Li T."/>
            <person name="Hu X."/>
            <person name="Zhang T."/>
            <person name="Song X."/>
            <person name="Zhang H."/>
            <person name="Dai N."/>
            <person name="Sheng W."/>
            <person name="Hou X."/>
            <person name="Wei L."/>
        </authorList>
    </citation>
    <scope>NUCLEOTIDE SEQUENCE</scope>
    <source>
        <strain evidence="3">KEN1</strain>
        <tissue evidence="3">Leaf</tissue>
    </source>
</reference>
<reference evidence="3" key="2">
    <citation type="journal article" date="2024" name="Plant">
        <title>Genomic evolution and insights into agronomic trait innovations of Sesamum species.</title>
        <authorList>
            <person name="Miao H."/>
            <person name="Wang L."/>
            <person name="Qu L."/>
            <person name="Liu H."/>
            <person name="Sun Y."/>
            <person name="Le M."/>
            <person name="Wang Q."/>
            <person name="Wei S."/>
            <person name="Zheng Y."/>
            <person name="Lin W."/>
            <person name="Duan Y."/>
            <person name="Cao H."/>
            <person name="Xiong S."/>
            <person name="Wang X."/>
            <person name="Wei L."/>
            <person name="Li C."/>
            <person name="Ma Q."/>
            <person name="Ju M."/>
            <person name="Zhao R."/>
            <person name="Li G."/>
            <person name="Mu C."/>
            <person name="Tian Q."/>
            <person name="Mei H."/>
            <person name="Zhang T."/>
            <person name="Gao T."/>
            <person name="Zhang H."/>
        </authorList>
    </citation>
    <scope>NUCLEOTIDE SEQUENCE</scope>
    <source>
        <strain evidence="3">KEN1</strain>
    </source>
</reference>
<proteinExistence type="predicted"/>
<sequence length="406" mass="46461">MAQFAAQHPINPPPPSPRRSRELSSAPEEEEQRHEEVNNRVSRPQVAKTQEQHPHQSQQPTAPLTSRGVEDPYLLLAVTPPRRSLFSPVILAEALPAGVKVSNLPEYDGTGDLQEHLDKFYAKIDWYDLSDAAYCKVFCTTLSKRALAWFNQLPGGTISSLGQLTQRFLHHFSMNKKVPKTIAYLFTVRQRENESLRDYVQRFVEAVHEVSHVNHDLLANIIQQNLLPGKFKESIAGKPPNSLEDLLMRSHKYIRIEESNVSDSSLSVKRKGQEEEREPKKEGRKHLAPRGFTHYTPLNALRGEILVVAEQQGLISQWPRKMQDNPKRLKSDKYYRFHRDMGHTTEEYHHLQNEIEKLIQRGYLKEYVMHYPQGLEFAGGPSAPPRELTSNPTPHDDNFPTAGVIP</sequence>
<comment type="caution">
    <text evidence="3">The sequence shown here is derived from an EMBL/GenBank/DDBJ whole genome shotgun (WGS) entry which is preliminary data.</text>
</comment>
<dbReference type="EMBL" id="JACGWN010000006">
    <property type="protein sequence ID" value="KAL0447816.1"/>
    <property type="molecule type" value="Genomic_DNA"/>
</dbReference>
<feature type="region of interest" description="Disordered" evidence="1">
    <location>
        <begin position="379"/>
        <end position="406"/>
    </location>
</feature>
<name>A0AAW2X2P0_9LAMI</name>
<organism evidence="3">
    <name type="scientific">Sesamum latifolium</name>
    <dbReference type="NCBI Taxonomy" id="2727402"/>
    <lineage>
        <taxon>Eukaryota</taxon>
        <taxon>Viridiplantae</taxon>
        <taxon>Streptophyta</taxon>
        <taxon>Embryophyta</taxon>
        <taxon>Tracheophyta</taxon>
        <taxon>Spermatophyta</taxon>
        <taxon>Magnoliopsida</taxon>
        <taxon>eudicotyledons</taxon>
        <taxon>Gunneridae</taxon>
        <taxon>Pentapetalae</taxon>
        <taxon>asterids</taxon>
        <taxon>lamiids</taxon>
        <taxon>Lamiales</taxon>
        <taxon>Pedaliaceae</taxon>
        <taxon>Sesamum</taxon>
    </lineage>
</organism>
<dbReference type="PANTHER" id="PTHR33223:SF10">
    <property type="entry name" value="AMINOTRANSFERASE-LIKE PLANT MOBILE DOMAIN-CONTAINING PROTEIN"/>
    <property type="match status" value="1"/>
</dbReference>
<feature type="region of interest" description="Disordered" evidence="1">
    <location>
        <begin position="264"/>
        <end position="290"/>
    </location>
</feature>
<feature type="compositionally biased region" description="Basic and acidic residues" evidence="1">
    <location>
        <begin position="271"/>
        <end position="281"/>
    </location>
</feature>
<evidence type="ECO:0000259" key="2">
    <source>
        <dbReference type="Pfam" id="PF03732"/>
    </source>
</evidence>
<gene>
    <name evidence="3" type="ORF">Slati_1909500</name>
</gene>
<protein>
    <recommendedName>
        <fullName evidence="2">Retrotransposon gag domain-containing protein</fullName>
    </recommendedName>
</protein>
<feature type="compositionally biased region" description="Polar residues" evidence="1">
    <location>
        <begin position="55"/>
        <end position="64"/>
    </location>
</feature>
<feature type="domain" description="Retrotransposon gag" evidence="2">
    <location>
        <begin position="136"/>
        <end position="214"/>
    </location>
</feature>
<dbReference type="InterPro" id="IPR005162">
    <property type="entry name" value="Retrotrans_gag_dom"/>
</dbReference>
<evidence type="ECO:0000313" key="3">
    <source>
        <dbReference type="EMBL" id="KAL0447816.1"/>
    </source>
</evidence>
<feature type="region of interest" description="Disordered" evidence="1">
    <location>
        <begin position="1"/>
        <end position="66"/>
    </location>
</feature>